<reference evidence="2" key="2">
    <citation type="journal article" date="2023" name="Pathogens">
        <title>Pathological Features and Genomic Characterization of an Actinobacillus equuli subsp. equuli Bearing Unique Virulence-Associated Genes from an Adult Horse with Pleuropneumonia.</title>
        <authorList>
            <person name="Kamali M."/>
            <person name="Carossino M."/>
            <person name="Del Piero F."/>
            <person name="Peak L."/>
            <person name="Mitchell M.S."/>
            <person name="Willette J."/>
            <person name="Baker R."/>
            <person name="Li F."/>
            <person name="Kenez A."/>
            <person name="Balasuriya U.B.R."/>
            <person name="Go Y.Y."/>
        </authorList>
    </citation>
    <scope>NUCLEOTIDE SEQUENCE</scope>
    <source>
        <strain evidence="2">4524</strain>
    </source>
</reference>
<dbReference type="Proteomes" id="UP001142444">
    <property type="component" value="Unassembled WGS sequence"/>
</dbReference>
<keyword evidence="3" id="KW-1185">Reference proteome</keyword>
<gene>
    <name evidence="2" type="ORF">OQ257_05645</name>
</gene>
<reference evidence="2" key="1">
    <citation type="submission" date="2022-11" db="EMBL/GenBank/DDBJ databases">
        <authorList>
            <person name="Kamali M."/>
            <person name="Peak L."/>
            <person name="Go Y.Y."/>
            <person name="Balasuriya U.B.R."/>
            <person name="Carossino M."/>
        </authorList>
    </citation>
    <scope>NUCLEOTIDE SEQUENCE</scope>
    <source>
        <strain evidence="2">4524</strain>
    </source>
</reference>
<dbReference type="Pfam" id="PF05069">
    <property type="entry name" value="Phage_tail_S"/>
    <property type="match status" value="1"/>
</dbReference>
<name>A0A9X4JC61_ACTEU</name>
<feature type="compositionally biased region" description="Basic and acidic residues" evidence="1">
    <location>
        <begin position="37"/>
        <end position="47"/>
    </location>
</feature>
<evidence type="ECO:0000256" key="1">
    <source>
        <dbReference type="SAM" id="MobiDB-lite"/>
    </source>
</evidence>
<organism evidence="2 3">
    <name type="scientific">Actinobacillus equuli subsp. equuli</name>
    <dbReference type="NCBI Taxonomy" id="202947"/>
    <lineage>
        <taxon>Bacteria</taxon>
        <taxon>Pseudomonadati</taxon>
        <taxon>Pseudomonadota</taxon>
        <taxon>Gammaproteobacteria</taxon>
        <taxon>Pasteurellales</taxon>
        <taxon>Pasteurellaceae</taxon>
        <taxon>Actinobacillus</taxon>
    </lineage>
</organism>
<dbReference type="InterPro" id="IPR006522">
    <property type="entry name" value="Phage_virion_morphogenesis"/>
</dbReference>
<dbReference type="AlphaFoldDB" id="A0A9X4JC61"/>
<evidence type="ECO:0000313" key="2">
    <source>
        <dbReference type="EMBL" id="MDE8034646.1"/>
    </source>
</evidence>
<dbReference type="RefSeq" id="WP_275217762.1">
    <property type="nucleotide sequence ID" value="NZ_JAPHVQ010000004.1"/>
</dbReference>
<proteinExistence type="predicted"/>
<dbReference type="NCBIfam" id="TIGR01635">
    <property type="entry name" value="tail_comp_S"/>
    <property type="match status" value="1"/>
</dbReference>
<dbReference type="EMBL" id="JAPHVQ010000004">
    <property type="protein sequence ID" value="MDE8034646.1"/>
    <property type="molecule type" value="Genomic_DNA"/>
</dbReference>
<feature type="region of interest" description="Disordered" evidence="1">
    <location>
        <begin position="37"/>
        <end position="65"/>
    </location>
</feature>
<protein>
    <submittedName>
        <fullName evidence="2">Phage virion morphogenesis protein</fullName>
    </submittedName>
</protein>
<sequence length="151" mass="17165">MTTVAELNNYLEALVGNLTPAKRKTLIQEIGRKLAESQRKRIREQKNPDGSNYVPRRKPVHKTKRRVNKAMFSKLSTARLMKTKGTKNGVEIGYSGANAVIADVHQYGKPSHVVKNANWKVQYEQRELLGFTDEDIEMIEDCVINVLRDGL</sequence>
<feature type="compositionally biased region" description="Basic residues" evidence="1">
    <location>
        <begin position="55"/>
        <end position="65"/>
    </location>
</feature>
<evidence type="ECO:0000313" key="3">
    <source>
        <dbReference type="Proteomes" id="UP001142444"/>
    </source>
</evidence>
<comment type="caution">
    <text evidence="2">The sequence shown here is derived from an EMBL/GenBank/DDBJ whole genome shotgun (WGS) entry which is preliminary data.</text>
</comment>
<accession>A0A9X4JC61</accession>